<proteinExistence type="predicted"/>
<comment type="caution">
    <text evidence="5">The sequence shown here is derived from an EMBL/GenBank/DDBJ whole genome shotgun (WGS) entry which is preliminary data.</text>
</comment>
<dbReference type="Pfam" id="PF12833">
    <property type="entry name" value="HTH_18"/>
    <property type="match status" value="1"/>
</dbReference>
<dbReference type="GO" id="GO:0043565">
    <property type="term" value="F:sequence-specific DNA binding"/>
    <property type="evidence" value="ECO:0007669"/>
    <property type="project" value="InterPro"/>
</dbReference>
<protein>
    <submittedName>
        <fullName evidence="5">AraC family transcriptional regulator</fullName>
    </submittedName>
</protein>
<evidence type="ECO:0000256" key="1">
    <source>
        <dbReference type="ARBA" id="ARBA00023015"/>
    </source>
</evidence>
<organism evidence="5 6">
    <name type="scientific">Rhodovarius crocodyli</name>
    <dbReference type="NCBI Taxonomy" id="1979269"/>
    <lineage>
        <taxon>Bacteria</taxon>
        <taxon>Pseudomonadati</taxon>
        <taxon>Pseudomonadota</taxon>
        <taxon>Alphaproteobacteria</taxon>
        <taxon>Acetobacterales</taxon>
        <taxon>Roseomonadaceae</taxon>
        <taxon>Rhodovarius</taxon>
    </lineage>
</organism>
<accession>A0A437MGR9</accession>
<evidence type="ECO:0000256" key="2">
    <source>
        <dbReference type="ARBA" id="ARBA00023125"/>
    </source>
</evidence>
<name>A0A437MGR9_9PROT</name>
<dbReference type="InterPro" id="IPR009057">
    <property type="entry name" value="Homeodomain-like_sf"/>
</dbReference>
<dbReference type="Proteomes" id="UP000282957">
    <property type="component" value="Unassembled WGS sequence"/>
</dbReference>
<dbReference type="AlphaFoldDB" id="A0A437MGR9"/>
<dbReference type="InterPro" id="IPR050204">
    <property type="entry name" value="AraC_XylS_family_regulators"/>
</dbReference>
<evidence type="ECO:0000313" key="6">
    <source>
        <dbReference type="Proteomes" id="UP000282957"/>
    </source>
</evidence>
<keyword evidence="3" id="KW-0804">Transcription</keyword>
<gene>
    <name evidence="5" type="ORF">EOD42_10515</name>
</gene>
<feature type="domain" description="HTH araC/xylS-type" evidence="4">
    <location>
        <begin position="195"/>
        <end position="296"/>
    </location>
</feature>
<dbReference type="GO" id="GO:0003700">
    <property type="term" value="F:DNA-binding transcription factor activity"/>
    <property type="evidence" value="ECO:0007669"/>
    <property type="project" value="InterPro"/>
</dbReference>
<dbReference type="Pfam" id="PF12852">
    <property type="entry name" value="Cupin_6"/>
    <property type="match status" value="1"/>
</dbReference>
<dbReference type="PANTHER" id="PTHR46796">
    <property type="entry name" value="HTH-TYPE TRANSCRIPTIONAL ACTIVATOR RHAS-RELATED"/>
    <property type="match status" value="1"/>
</dbReference>
<keyword evidence="6" id="KW-1185">Reference proteome</keyword>
<dbReference type="OrthoDB" id="9802263at2"/>
<dbReference type="Gene3D" id="1.10.10.60">
    <property type="entry name" value="Homeodomain-like"/>
    <property type="match status" value="2"/>
</dbReference>
<evidence type="ECO:0000313" key="5">
    <source>
        <dbReference type="EMBL" id="RVT96831.1"/>
    </source>
</evidence>
<dbReference type="PANTHER" id="PTHR46796:SF13">
    <property type="entry name" value="HTH-TYPE TRANSCRIPTIONAL ACTIVATOR RHAS"/>
    <property type="match status" value="1"/>
</dbReference>
<reference evidence="5 6" key="1">
    <citation type="submission" date="2019-01" db="EMBL/GenBank/DDBJ databases">
        <authorList>
            <person name="Chen W.-M."/>
        </authorList>
    </citation>
    <scope>NUCLEOTIDE SEQUENCE [LARGE SCALE GENOMIC DNA]</scope>
    <source>
        <strain evidence="5 6">CCP-6</strain>
    </source>
</reference>
<evidence type="ECO:0000259" key="4">
    <source>
        <dbReference type="PROSITE" id="PS01124"/>
    </source>
</evidence>
<dbReference type="RefSeq" id="WP_127787479.1">
    <property type="nucleotide sequence ID" value="NZ_SACL01000003.1"/>
</dbReference>
<keyword evidence="1" id="KW-0805">Transcription regulation</keyword>
<dbReference type="InterPro" id="IPR018060">
    <property type="entry name" value="HTH_AraC"/>
</dbReference>
<dbReference type="EMBL" id="SACL01000003">
    <property type="protein sequence ID" value="RVT96831.1"/>
    <property type="molecule type" value="Genomic_DNA"/>
</dbReference>
<dbReference type="InterPro" id="IPR018062">
    <property type="entry name" value="HTH_AraC-typ_CS"/>
</dbReference>
<sequence>MVDPLAEIVTLLQPAARYSKLVEGAGRWRVERPATGEPFYGAILEGACLLQIGKRPPEVVRAGDFVLVPGSEPLVNTSIDPPPPHVSMLPTPIAEGHFRVGRQDGPADVRMQGGFCSFGSPDAALLVSLLPEMVLVRGEARLATLVALVGEETRARRPARDLVLERLLEVLLIEALRCGGSGAGTPGLARGLADDRLGAALRALHARPAHGWTVPELAREASLSRSAFFARFNRMMGLAPMEYLLAWRMALARRLLRGRDMAVEQVAEKVGYGSASAFAVAFARHVGVPPARYARTAAA</sequence>
<evidence type="ECO:0000256" key="3">
    <source>
        <dbReference type="ARBA" id="ARBA00023163"/>
    </source>
</evidence>
<dbReference type="InterPro" id="IPR032783">
    <property type="entry name" value="AraC_lig"/>
</dbReference>
<dbReference type="SUPFAM" id="SSF46689">
    <property type="entry name" value="Homeodomain-like"/>
    <property type="match status" value="2"/>
</dbReference>
<keyword evidence="2" id="KW-0238">DNA-binding</keyword>
<dbReference type="PROSITE" id="PS01124">
    <property type="entry name" value="HTH_ARAC_FAMILY_2"/>
    <property type="match status" value="1"/>
</dbReference>
<dbReference type="SMART" id="SM00342">
    <property type="entry name" value="HTH_ARAC"/>
    <property type="match status" value="1"/>
</dbReference>
<dbReference type="PROSITE" id="PS00041">
    <property type="entry name" value="HTH_ARAC_FAMILY_1"/>
    <property type="match status" value="1"/>
</dbReference>